<proteinExistence type="predicted"/>
<gene>
    <name evidence="2" type="ORF">CEP52_008543</name>
</gene>
<accession>A0A428THC7</accession>
<dbReference type="InterPro" id="IPR016024">
    <property type="entry name" value="ARM-type_fold"/>
</dbReference>
<dbReference type="AlphaFoldDB" id="A0A428THC7"/>
<dbReference type="Pfam" id="PF12612">
    <property type="entry name" value="TFCD_C"/>
    <property type="match status" value="1"/>
</dbReference>
<dbReference type="GO" id="GO:0000226">
    <property type="term" value="P:microtubule cytoskeleton organization"/>
    <property type="evidence" value="ECO:0007669"/>
    <property type="project" value="TreeGrafter"/>
</dbReference>
<feature type="domain" description="Tubulin-folding cofactor D C-terminal" evidence="1">
    <location>
        <begin position="272"/>
        <end position="419"/>
    </location>
</feature>
<sequence length="506" mass="55700">MDSYCASQQFLDKFPALAAAGTVNLDSSLIHQILATVSTVLEDLQATAYRKPELLAEAASRLVVSTLPILQVALLGIKSEEALRPGQELLHPDNSSSYLSLVSALDSHDGTADEHVLRLTSSLRSIVPTWLNRNEQETVEPAAAASLVLLIFSGPTERKTILDEWAETVKHRPTSRTTVHGNGYFHALTIAQPLSELSEDVASKALLERWEWDTEVESRVAILQSLTQSRILRDKPMIFLDLIAEGLNDYTTNARGDVGSHGILFGPFFFSTLRLSAEKLDRVRPEAQAAIALVLKEGDATQFRKLTFSSKIYFQNLLNLHLMAGFVTSADTGNEDLVIASRAALCEFCESSQENLELVCQALLQNLKTRQGQDRVIVPTLEITAFLFHVKLFQGSAVNFRSLCLQTQKAGYKTGNVRKLEACIRVYSGVASMGDQEGAEAGVQEARKRLGALLYHPWPKVRSMVVDGLWGLVGDQEEAGERLKGVDWGRAGKEQIKTAVEELQLV</sequence>
<dbReference type="InterPro" id="IPR022577">
    <property type="entry name" value="TBCD_C"/>
</dbReference>
<comment type="caution">
    <text evidence="2">The sequence shown here is derived from an EMBL/GenBank/DDBJ whole genome shotgun (WGS) entry which is preliminary data.</text>
</comment>
<dbReference type="EMBL" id="NKCK01000084">
    <property type="protein sequence ID" value="RSM01454.1"/>
    <property type="molecule type" value="Genomic_DNA"/>
</dbReference>
<dbReference type="GO" id="GO:0007021">
    <property type="term" value="P:tubulin complex assembly"/>
    <property type="evidence" value="ECO:0007669"/>
    <property type="project" value="InterPro"/>
</dbReference>
<name>A0A428THC7_9HYPO</name>
<dbReference type="PANTHER" id="PTHR12658:SF0">
    <property type="entry name" value="TUBULIN-SPECIFIC CHAPERONE D"/>
    <property type="match status" value="1"/>
</dbReference>
<dbReference type="PANTHER" id="PTHR12658">
    <property type="entry name" value="BETA-TUBULIN COFACTOR D"/>
    <property type="match status" value="1"/>
</dbReference>
<reference evidence="2 3" key="1">
    <citation type="submission" date="2017-06" db="EMBL/GenBank/DDBJ databases">
        <title>Comparative genomic analysis of Ambrosia Fusariam Clade fungi.</title>
        <authorList>
            <person name="Stajich J.E."/>
            <person name="Carrillo J."/>
            <person name="Kijimoto T."/>
            <person name="Eskalen A."/>
            <person name="O'Donnell K."/>
            <person name="Kasson M."/>
        </authorList>
    </citation>
    <scope>NUCLEOTIDE SEQUENCE [LARGE SCALE GENOMIC DNA]</scope>
    <source>
        <strain evidence="2 3">NRRL62579</strain>
    </source>
</reference>
<dbReference type="GO" id="GO:0048487">
    <property type="term" value="F:beta-tubulin binding"/>
    <property type="evidence" value="ECO:0007669"/>
    <property type="project" value="InterPro"/>
</dbReference>
<protein>
    <recommendedName>
        <fullName evidence="1">Tubulin-folding cofactor D C-terminal domain-containing protein</fullName>
    </recommendedName>
</protein>
<dbReference type="GO" id="GO:0007023">
    <property type="term" value="P:post-chaperonin tubulin folding pathway"/>
    <property type="evidence" value="ECO:0007669"/>
    <property type="project" value="InterPro"/>
</dbReference>
<dbReference type="SUPFAM" id="SSF48371">
    <property type="entry name" value="ARM repeat"/>
    <property type="match status" value="1"/>
</dbReference>
<dbReference type="STRING" id="1325735.A0A428THC7"/>
<organism evidence="2 3">
    <name type="scientific">Fusarium oligoseptatum</name>
    <dbReference type="NCBI Taxonomy" id="2604345"/>
    <lineage>
        <taxon>Eukaryota</taxon>
        <taxon>Fungi</taxon>
        <taxon>Dikarya</taxon>
        <taxon>Ascomycota</taxon>
        <taxon>Pezizomycotina</taxon>
        <taxon>Sordariomycetes</taxon>
        <taxon>Hypocreomycetidae</taxon>
        <taxon>Hypocreales</taxon>
        <taxon>Nectriaceae</taxon>
        <taxon>Fusarium</taxon>
        <taxon>Fusarium solani species complex</taxon>
    </lineage>
</organism>
<evidence type="ECO:0000313" key="2">
    <source>
        <dbReference type="EMBL" id="RSM01454.1"/>
    </source>
</evidence>
<evidence type="ECO:0000259" key="1">
    <source>
        <dbReference type="Pfam" id="PF12612"/>
    </source>
</evidence>
<dbReference type="InterPro" id="IPR033162">
    <property type="entry name" value="TBCD"/>
</dbReference>
<dbReference type="GO" id="GO:0005096">
    <property type="term" value="F:GTPase activator activity"/>
    <property type="evidence" value="ECO:0007669"/>
    <property type="project" value="InterPro"/>
</dbReference>
<evidence type="ECO:0000313" key="3">
    <source>
        <dbReference type="Proteomes" id="UP000287144"/>
    </source>
</evidence>
<keyword evidence="3" id="KW-1185">Reference proteome</keyword>
<dbReference type="Proteomes" id="UP000287144">
    <property type="component" value="Unassembled WGS sequence"/>
</dbReference>